<dbReference type="OrthoDB" id="9758448at2"/>
<name>A0A1T5A4B3_9SPHI</name>
<sequence length="374" mass="41599">MRWILFTFFCLLSICRVGGQSIRPDGGQYSNVRTAVPFLLIAPDAKAGAMGDVGVATEPDPYAIHWNAAKYAFAEESGGVALSFTPWLRQLADDISLSYLSGYARLNERQTLAASFTYFSLGEVRFADGQGNEYLQYRAFEAALDAAYILKLSDYMALATTFRYIYSGIGAGDYLTGEAFPGRAIAFDVGWYRRQPVAPDRINADLAFGIQLSNLGTRMQYGSNDHFLPMNLRIGTAYTHHLDGSRVSVALDLNKLLVPTEPERDAQGNIIKGKNPDRSITGAVFGSFTDAPGGLLEELSEVRISTGLEWSVGEQFALRGGYYHTSPRKDDLRYFTVGMGLRYERLRFDFSYLISARQQNPLRNTLRFGLSYGW</sequence>
<dbReference type="STRING" id="623280.SAMN05660226_00555"/>
<evidence type="ECO:0000313" key="2">
    <source>
        <dbReference type="EMBL" id="SKB29639.1"/>
    </source>
</evidence>
<dbReference type="InterPro" id="IPR047799">
    <property type="entry name" value="T9SS_OM_PorV"/>
</dbReference>
<dbReference type="Proteomes" id="UP000190541">
    <property type="component" value="Unassembled WGS sequence"/>
</dbReference>
<feature type="domain" description="Type IX secretion system protein PorV" evidence="1">
    <location>
        <begin position="31"/>
        <end position="262"/>
    </location>
</feature>
<accession>A0A1T5A4B3</accession>
<organism evidence="2 3">
    <name type="scientific">Parapedobacter luteus</name>
    <dbReference type="NCBI Taxonomy" id="623280"/>
    <lineage>
        <taxon>Bacteria</taxon>
        <taxon>Pseudomonadati</taxon>
        <taxon>Bacteroidota</taxon>
        <taxon>Sphingobacteriia</taxon>
        <taxon>Sphingobacteriales</taxon>
        <taxon>Sphingobacteriaceae</taxon>
        <taxon>Parapedobacter</taxon>
    </lineage>
</organism>
<proteinExistence type="predicted"/>
<dbReference type="Pfam" id="PF19572">
    <property type="entry name" value="PorV"/>
    <property type="match status" value="1"/>
</dbReference>
<gene>
    <name evidence="2" type="ORF">SAMN05660226_00555</name>
</gene>
<dbReference type="AlphaFoldDB" id="A0A1T5A4B3"/>
<evidence type="ECO:0000313" key="3">
    <source>
        <dbReference type="Proteomes" id="UP000190541"/>
    </source>
</evidence>
<dbReference type="RefSeq" id="WP_079715271.1">
    <property type="nucleotide sequence ID" value="NZ_FUYS01000001.1"/>
</dbReference>
<dbReference type="Gene3D" id="2.40.160.60">
    <property type="entry name" value="Outer membrane protein transport protein (OMPP1/FadL/TodX)"/>
    <property type="match status" value="1"/>
</dbReference>
<evidence type="ECO:0000259" key="1">
    <source>
        <dbReference type="Pfam" id="PF19572"/>
    </source>
</evidence>
<protein>
    <recommendedName>
        <fullName evidence="1">Type IX secretion system protein PorV domain-containing protein</fullName>
    </recommendedName>
</protein>
<dbReference type="NCBIfam" id="NF033710">
    <property type="entry name" value="T9SS_OM_PorV"/>
    <property type="match status" value="1"/>
</dbReference>
<reference evidence="2 3" key="1">
    <citation type="submission" date="2017-02" db="EMBL/GenBank/DDBJ databases">
        <authorList>
            <person name="Peterson S.W."/>
        </authorList>
    </citation>
    <scope>NUCLEOTIDE SEQUENCE [LARGE SCALE GENOMIC DNA]</scope>
    <source>
        <strain evidence="2 3">DSM 22899</strain>
    </source>
</reference>
<keyword evidence="3" id="KW-1185">Reference proteome</keyword>
<dbReference type="NCBIfam" id="NF033709">
    <property type="entry name" value="PorV_fam"/>
    <property type="match status" value="1"/>
</dbReference>
<dbReference type="EMBL" id="FUYS01000001">
    <property type="protein sequence ID" value="SKB29639.1"/>
    <property type="molecule type" value="Genomic_DNA"/>
</dbReference>
<dbReference type="InterPro" id="IPR045741">
    <property type="entry name" value="PorV"/>
</dbReference>